<dbReference type="Proteomes" id="UP001209486">
    <property type="component" value="Unassembled WGS sequence"/>
</dbReference>
<dbReference type="CDD" id="cd00267">
    <property type="entry name" value="ABC_ATPase"/>
    <property type="match status" value="1"/>
</dbReference>
<reference evidence="2 3" key="1">
    <citation type="submission" date="2019-08" db="EMBL/GenBank/DDBJ databases">
        <title>Comparison of rpoB and gyrB Sequences from Mobiluncus Species and Development of a Multiplex PCR Method for Clinical Detection of Mobiluncus curtisii and Mobiluncus mulieris.</title>
        <authorList>
            <person name="Yang L."/>
            <person name="Shen Y."/>
            <person name="Xu G."/>
            <person name="Shu L.-B."/>
            <person name="Hu J."/>
            <person name="Zhang R."/>
            <person name="Wang Y."/>
            <person name="Zhou H.-W."/>
            <person name="Zhang X."/>
        </authorList>
    </citation>
    <scope>NUCLEOTIDE SEQUENCE [LARGE SCALE GENOMIC DNA]</scope>
    <source>
        <strain evidence="2 3">M26</strain>
    </source>
</reference>
<dbReference type="SUPFAM" id="SSF52540">
    <property type="entry name" value="P-loop containing nucleoside triphosphate hydrolases"/>
    <property type="match status" value="1"/>
</dbReference>
<gene>
    <name evidence="2" type="ORF">FYZ43_11385</name>
</gene>
<dbReference type="PANTHER" id="PTHR40396">
    <property type="entry name" value="ATPASE-LIKE PROTEIN"/>
    <property type="match status" value="1"/>
</dbReference>
<dbReference type="AlphaFoldDB" id="A0ABD4TYK3"/>
<protein>
    <submittedName>
        <fullName evidence="2">ATP-binding protein</fullName>
    </submittedName>
</protein>
<evidence type="ECO:0000313" key="2">
    <source>
        <dbReference type="EMBL" id="MCU9969954.1"/>
    </source>
</evidence>
<comment type="caution">
    <text evidence="2">The sequence shown here is derived from an EMBL/GenBank/DDBJ whole genome shotgun (WGS) entry which is preliminary data.</text>
</comment>
<feature type="domain" description="ATPase AAA-type core" evidence="1">
    <location>
        <begin position="220"/>
        <end position="327"/>
    </location>
</feature>
<dbReference type="EMBL" id="VSZY01000040">
    <property type="protein sequence ID" value="MCU9969954.1"/>
    <property type="molecule type" value="Genomic_DNA"/>
</dbReference>
<dbReference type="PANTHER" id="PTHR40396:SF1">
    <property type="entry name" value="ATPASE AAA-TYPE CORE DOMAIN-CONTAINING PROTEIN"/>
    <property type="match status" value="1"/>
</dbReference>
<dbReference type="InterPro" id="IPR027417">
    <property type="entry name" value="P-loop_NTPase"/>
</dbReference>
<accession>A0ABD4TYK3</accession>
<keyword evidence="2" id="KW-0067">ATP-binding</keyword>
<proteinExistence type="predicted"/>
<evidence type="ECO:0000313" key="3">
    <source>
        <dbReference type="Proteomes" id="UP001209486"/>
    </source>
</evidence>
<dbReference type="GO" id="GO:0005524">
    <property type="term" value="F:ATP binding"/>
    <property type="evidence" value="ECO:0007669"/>
    <property type="project" value="UniProtKB-KW"/>
</dbReference>
<dbReference type="Pfam" id="PF13304">
    <property type="entry name" value="AAA_21"/>
    <property type="match status" value="1"/>
</dbReference>
<dbReference type="Gene3D" id="3.40.50.300">
    <property type="entry name" value="P-loop containing nucleotide triphosphate hydrolases"/>
    <property type="match status" value="1"/>
</dbReference>
<sequence>MRYAFTVIARSFAWQQGDSLYKPLEVYPFSLDDHSLQEPSYFEFDFFQAGTRYVYAFEYGLSGVTSESLYYVPKRRLTPCFTRTNTGDGVEIEFNQSIGLSADDEKLLRRVASPQGLVLSAALRLRLPFLGKVGKALANEHFNFISLSDQHLDARFAWVAYMIMTNIADLDEIGVLMRIADTGITEARLDFKALDQAVLKKLEKRNIISTKQYDEGSSQFSISIGDADFEPDEAAEILQSFRFSHRGEHGSFELRTVDESYGTLTWLSVAPAILRALRQGSVLIADEIDASLHQNLLEFIIKSFSSSFSNPHGAQLIISSHNTNLLEHIKSLDLEPNSFWFTEKRYHGETQVYTLDDFEKHPNANYERRYLSGKYGALPSLSPAMLRALVSPEEE</sequence>
<dbReference type="InterPro" id="IPR003959">
    <property type="entry name" value="ATPase_AAA_core"/>
</dbReference>
<evidence type="ECO:0000259" key="1">
    <source>
        <dbReference type="Pfam" id="PF13304"/>
    </source>
</evidence>
<keyword evidence="2" id="KW-0547">Nucleotide-binding</keyword>
<organism evidence="2 3">
    <name type="scientific">Mobiluncus mulieris</name>
    <dbReference type="NCBI Taxonomy" id="2052"/>
    <lineage>
        <taxon>Bacteria</taxon>
        <taxon>Bacillati</taxon>
        <taxon>Actinomycetota</taxon>
        <taxon>Actinomycetes</taxon>
        <taxon>Actinomycetales</taxon>
        <taxon>Actinomycetaceae</taxon>
        <taxon>Mobiluncus</taxon>
    </lineage>
</organism>
<name>A0ABD4TYK3_9ACTO</name>